<organism evidence="2 3">
    <name type="scientific">Arboricoccus pini</name>
    <dbReference type="NCBI Taxonomy" id="1963835"/>
    <lineage>
        <taxon>Bacteria</taxon>
        <taxon>Pseudomonadati</taxon>
        <taxon>Pseudomonadota</taxon>
        <taxon>Alphaproteobacteria</taxon>
        <taxon>Geminicoccales</taxon>
        <taxon>Geminicoccaceae</taxon>
        <taxon>Arboricoccus</taxon>
    </lineage>
</organism>
<evidence type="ECO:0000313" key="3">
    <source>
        <dbReference type="Proteomes" id="UP000197065"/>
    </source>
</evidence>
<dbReference type="RefSeq" id="WP_106408567.1">
    <property type="nucleotide sequence ID" value="NZ_FYEH01000006.1"/>
</dbReference>
<accession>A0A212R6B4</accession>
<dbReference type="AlphaFoldDB" id="A0A212R6B4"/>
<reference evidence="2 3" key="1">
    <citation type="submission" date="2017-06" db="EMBL/GenBank/DDBJ databases">
        <authorList>
            <person name="Kim H.J."/>
            <person name="Triplett B.A."/>
        </authorList>
    </citation>
    <scope>NUCLEOTIDE SEQUENCE [LARGE SCALE GENOMIC DNA]</scope>
    <source>
        <strain evidence="2 3">B29T1</strain>
    </source>
</reference>
<proteinExistence type="predicted"/>
<dbReference type="EMBL" id="FYEH01000006">
    <property type="protein sequence ID" value="SNB67731.1"/>
    <property type="molecule type" value="Genomic_DNA"/>
</dbReference>
<feature type="domain" description="YjiS-like" evidence="1">
    <location>
        <begin position="10"/>
        <end position="42"/>
    </location>
</feature>
<dbReference type="Pfam" id="PF06568">
    <property type="entry name" value="YjiS-like"/>
    <property type="match status" value="1"/>
</dbReference>
<gene>
    <name evidence="2" type="ORF">SAMN07250955_10631</name>
</gene>
<evidence type="ECO:0000259" key="1">
    <source>
        <dbReference type="Pfam" id="PF06568"/>
    </source>
</evidence>
<dbReference type="InterPro" id="IPR009506">
    <property type="entry name" value="YjiS-like"/>
</dbReference>
<protein>
    <recommendedName>
        <fullName evidence="1">YjiS-like domain-containing protein</fullName>
    </recommendedName>
</protein>
<dbReference type="Proteomes" id="UP000197065">
    <property type="component" value="Unassembled WGS sequence"/>
</dbReference>
<evidence type="ECO:0000313" key="2">
    <source>
        <dbReference type="EMBL" id="SNB67731.1"/>
    </source>
</evidence>
<sequence length="73" mass="8310">MALFAKLSSLIERRRRESQTAYELSLLSDRDLSDLGISRIDIKRLARESAENGVIDLYDWRDRRDAVATGLAA</sequence>
<keyword evidence="3" id="KW-1185">Reference proteome</keyword>
<name>A0A212R6B4_9PROT</name>